<evidence type="ECO:0000256" key="4">
    <source>
        <dbReference type="ARBA" id="ARBA00022729"/>
    </source>
</evidence>
<accession>A0A1I1D716</accession>
<dbReference type="PANTHER" id="PTHR30290:SF10">
    <property type="entry name" value="PERIPLASMIC OLIGOPEPTIDE-BINDING PROTEIN-RELATED"/>
    <property type="match status" value="1"/>
</dbReference>
<dbReference type="GO" id="GO:0030288">
    <property type="term" value="C:outer membrane-bounded periplasmic space"/>
    <property type="evidence" value="ECO:0007669"/>
    <property type="project" value="UniProtKB-ARBA"/>
</dbReference>
<sequence length="629" mass="71269">MMKECTRAMRKSYAYCPYKEGGHMIRNASYLAPAMKLRLLAAILLFPLVCAGSAAQAPAKAQEKVLHMFLSTSETGLDPASASDNASLSLLENLFDPLLRYDYLARPAQLRPNTATAMPEVSADGLTYTFRIRPGIYFTPDPAFKGVKREMTAQDYVYSLKRLYNPALKSPWAYMFDGKIAGDEALHKDYSADTQVPGLQAPERYTLRIRLKAPDNNFLFYLATAATGVVAREVIEAYPGQAGNHPVGTGPFMVKEWKRSDRLVLLANPYSSAVFHATPGNNPEDQAIAAALEGKRLPRVDRVEVRIAEEFQGRMLGFLNEEYDYLEQVPESMTDMVVRDGQLKPELAARGIVLSRFPVLQTYYMWMNMNDPVVGGYGKDKLALRRAISLAYNNAEDIALLKKGFAIKAESPLPPNVLGYDPNYRSPVPYDPQLANALLDRHGYHRRDQDGFRRTPDNRPLTLTMHSEATVGGRLRDELWRKCLNAVGLRVVFKSDKKTEIIKASRIGTVQMFESNWIADFPDGDNFYQLLYGPNAGRANYSRFNLPAYNQRYEQARALRDGPARQKLYFEMNQLIHAYNPWVPLTHVLSGDLRHPWLKNYKRHPVEFTQWRYLDVDVAQRARSVGARR</sequence>
<feature type="domain" description="Solute-binding protein family 5" evidence="5">
    <location>
        <begin position="110"/>
        <end position="536"/>
    </location>
</feature>
<dbReference type="PANTHER" id="PTHR30290">
    <property type="entry name" value="PERIPLASMIC BINDING COMPONENT OF ABC TRANSPORTER"/>
    <property type="match status" value="1"/>
</dbReference>
<reference evidence="7" key="1">
    <citation type="submission" date="2016-10" db="EMBL/GenBank/DDBJ databases">
        <authorList>
            <person name="Varghese N."/>
            <person name="Submissions S."/>
        </authorList>
    </citation>
    <scope>NUCLEOTIDE SEQUENCE [LARGE SCALE GENOMIC DNA]</scope>
    <source>
        <strain evidence="7">CGMCC 1.12041</strain>
    </source>
</reference>
<gene>
    <name evidence="6" type="ORF">SAMN05216204_10131</name>
</gene>
<organism evidence="6 7">
    <name type="scientific">Massilia yuzhufengensis</name>
    <dbReference type="NCBI Taxonomy" id="1164594"/>
    <lineage>
        <taxon>Bacteria</taxon>
        <taxon>Pseudomonadati</taxon>
        <taxon>Pseudomonadota</taxon>
        <taxon>Betaproteobacteria</taxon>
        <taxon>Burkholderiales</taxon>
        <taxon>Oxalobacteraceae</taxon>
        <taxon>Telluria group</taxon>
        <taxon>Massilia</taxon>
    </lineage>
</organism>
<dbReference type="GO" id="GO:1904680">
    <property type="term" value="F:peptide transmembrane transporter activity"/>
    <property type="evidence" value="ECO:0007669"/>
    <property type="project" value="TreeGrafter"/>
</dbReference>
<dbReference type="Gene3D" id="3.10.105.10">
    <property type="entry name" value="Dipeptide-binding Protein, Domain 3"/>
    <property type="match status" value="1"/>
</dbReference>
<keyword evidence="4" id="KW-0732">Signal</keyword>
<dbReference type="SUPFAM" id="SSF53850">
    <property type="entry name" value="Periplasmic binding protein-like II"/>
    <property type="match status" value="1"/>
</dbReference>
<dbReference type="InterPro" id="IPR000914">
    <property type="entry name" value="SBP_5_dom"/>
</dbReference>
<name>A0A1I1D716_9BURK</name>
<dbReference type="AlphaFoldDB" id="A0A1I1D716"/>
<dbReference type="GO" id="GO:0015833">
    <property type="term" value="P:peptide transport"/>
    <property type="evidence" value="ECO:0007669"/>
    <property type="project" value="TreeGrafter"/>
</dbReference>
<evidence type="ECO:0000313" key="7">
    <source>
        <dbReference type="Proteomes" id="UP000198639"/>
    </source>
</evidence>
<evidence type="ECO:0000259" key="5">
    <source>
        <dbReference type="Pfam" id="PF00496"/>
    </source>
</evidence>
<dbReference type="Pfam" id="PF00496">
    <property type="entry name" value="SBP_bac_5"/>
    <property type="match status" value="1"/>
</dbReference>
<evidence type="ECO:0000256" key="3">
    <source>
        <dbReference type="ARBA" id="ARBA00022448"/>
    </source>
</evidence>
<comment type="similarity">
    <text evidence="2">Belongs to the bacterial solute-binding protein 5 family.</text>
</comment>
<proteinExistence type="inferred from homology"/>
<evidence type="ECO:0000313" key="6">
    <source>
        <dbReference type="EMBL" id="SFB70126.1"/>
    </source>
</evidence>
<dbReference type="GO" id="GO:0043190">
    <property type="term" value="C:ATP-binding cassette (ABC) transporter complex"/>
    <property type="evidence" value="ECO:0007669"/>
    <property type="project" value="InterPro"/>
</dbReference>
<keyword evidence="3" id="KW-0813">Transport</keyword>
<dbReference type="Gene3D" id="3.40.190.10">
    <property type="entry name" value="Periplasmic binding protein-like II"/>
    <property type="match status" value="1"/>
</dbReference>
<protein>
    <submittedName>
        <fullName evidence="6">ABC-type transport system, substrate-binding protein</fullName>
    </submittedName>
</protein>
<dbReference type="PIRSF" id="PIRSF002741">
    <property type="entry name" value="MppA"/>
    <property type="match status" value="1"/>
</dbReference>
<keyword evidence="7" id="KW-1185">Reference proteome</keyword>
<dbReference type="EMBL" id="FOLD01000001">
    <property type="protein sequence ID" value="SFB70126.1"/>
    <property type="molecule type" value="Genomic_DNA"/>
</dbReference>
<evidence type="ECO:0000256" key="1">
    <source>
        <dbReference type="ARBA" id="ARBA00004196"/>
    </source>
</evidence>
<evidence type="ECO:0000256" key="2">
    <source>
        <dbReference type="ARBA" id="ARBA00005695"/>
    </source>
</evidence>
<dbReference type="Proteomes" id="UP000198639">
    <property type="component" value="Unassembled WGS sequence"/>
</dbReference>
<dbReference type="InterPro" id="IPR039424">
    <property type="entry name" value="SBP_5"/>
</dbReference>
<dbReference type="STRING" id="1164594.SAMN05216204_10131"/>
<comment type="subcellular location">
    <subcellularLocation>
        <location evidence="1">Cell envelope</location>
    </subcellularLocation>
</comment>
<dbReference type="InterPro" id="IPR030678">
    <property type="entry name" value="Peptide/Ni-bd"/>
</dbReference>